<organism evidence="6 7">
    <name type="scientific">Parachaetomium inaequale</name>
    <dbReference type="NCBI Taxonomy" id="2588326"/>
    <lineage>
        <taxon>Eukaryota</taxon>
        <taxon>Fungi</taxon>
        <taxon>Dikarya</taxon>
        <taxon>Ascomycota</taxon>
        <taxon>Pezizomycotina</taxon>
        <taxon>Sordariomycetes</taxon>
        <taxon>Sordariomycetidae</taxon>
        <taxon>Sordariales</taxon>
        <taxon>Chaetomiaceae</taxon>
        <taxon>Parachaetomium</taxon>
    </lineage>
</organism>
<sequence>MSRPTRQQPAPPAPTGGGGGGGQLYFAYGSNLSLSQMAARCPDSYLVGRAVLSDYRWQINERGFANLTPCAGYAVHGLVFELDGSSGGGSEDERRLDRSEGVHSGAYAKVHLPVVLYPAAAAMQLRTRGIVEAGGPGAVLASVRSSSSRRGSVMLEEQPPRVERDVLVYLSDVFVRPGDPRDEYVDRINRGIVDAVALGVPAEFFENVVRGYVPDRPVPAVTAPSPAAAWVRQQSDSRRQSNSWRASLNESAWIQSQQSRRSGGGRERASSVSPEPRAVIFPS</sequence>
<feature type="compositionally biased region" description="Polar residues" evidence="4">
    <location>
        <begin position="242"/>
        <end position="254"/>
    </location>
</feature>
<protein>
    <recommendedName>
        <fullName evidence="1">gamma-glutamylcyclotransferase</fullName>
        <ecNumber evidence="1">4.3.2.9</ecNumber>
    </recommendedName>
</protein>
<evidence type="ECO:0000259" key="5">
    <source>
        <dbReference type="Pfam" id="PF06094"/>
    </source>
</evidence>
<name>A0AAN6PNE3_9PEZI</name>
<feature type="domain" description="Gamma-glutamylcyclotransferase AIG2-like" evidence="5">
    <location>
        <begin position="25"/>
        <end position="116"/>
    </location>
</feature>
<accession>A0AAN6PNE3</accession>
<dbReference type="AlphaFoldDB" id="A0AAN6PNE3"/>
<dbReference type="EC" id="4.3.2.9" evidence="1"/>
<evidence type="ECO:0000256" key="3">
    <source>
        <dbReference type="PIRSR" id="PIRSR617939-2"/>
    </source>
</evidence>
<dbReference type="Gene3D" id="3.10.490.10">
    <property type="entry name" value="Gamma-glutamyl cyclotransferase-like"/>
    <property type="match status" value="1"/>
</dbReference>
<evidence type="ECO:0000256" key="4">
    <source>
        <dbReference type="SAM" id="MobiDB-lite"/>
    </source>
</evidence>
<proteinExistence type="predicted"/>
<dbReference type="EMBL" id="MU854322">
    <property type="protein sequence ID" value="KAK4043962.1"/>
    <property type="molecule type" value="Genomic_DNA"/>
</dbReference>
<feature type="compositionally biased region" description="Low complexity" evidence="4">
    <location>
        <begin position="223"/>
        <end position="234"/>
    </location>
</feature>
<dbReference type="PANTHER" id="PTHR12935">
    <property type="entry name" value="GAMMA-GLUTAMYLCYCLOTRANSFERASE"/>
    <property type="match status" value="1"/>
</dbReference>
<comment type="caution">
    <text evidence="6">The sequence shown here is derived from an EMBL/GenBank/DDBJ whole genome shotgun (WGS) entry which is preliminary data.</text>
</comment>
<dbReference type="InterPro" id="IPR009288">
    <property type="entry name" value="AIG2-like_dom"/>
</dbReference>
<feature type="region of interest" description="Disordered" evidence="4">
    <location>
        <begin position="223"/>
        <end position="283"/>
    </location>
</feature>
<feature type="binding site" evidence="3">
    <location>
        <begin position="25"/>
        <end position="30"/>
    </location>
    <ligand>
        <name>substrate</name>
    </ligand>
</feature>
<dbReference type="SUPFAM" id="SSF110857">
    <property type="entry name" value="Gamma-glutamyl cyclotransferase-like"/>
    <property type="match status" value="1"/>
</dbReference>
<dbReference type="CDD" id="cd06661">
    <property type="entry name" value="GGCT_like"/>
    <property type="match status" value="1"/>
</dbReference>
<evidence type="ECO:0000256" key="2">
    <source>
        <dbReference type="ARBA" id="ARBA00023239"/>
    </source>
</evidence>
<reference evidence="7" key="1">
    <citation type="journal article" date="2023" name="Mol. Phylogenet. Evol.">
        <title>Genome-scale phylogeny and comparative genomics of the fungal order Sordariales.</title>
        <authorList>
            <person name="Hensen N."/>
            <person name="Bonometti L."/>
            <person name="Westerberg I."/>
            <person name="Brannstrom I.O."/>
            <person name="Guillou S."/>
            <person name="Cros-Aarteil S."/>
            <person name="Calhoun S."/>
            <person name="Haridas S."/>
            <person name="Kuo A."/>
            <person name="Mondo S."/>
            <person name="Pangilinan J."/>
            <person name="Riley R."/>
            <person name="LaButti K."/>
            <person name="Andreopoulos B."/>
            <person name="Lipzen A."/>
            <person name="Chen C."/>
            <person name="Yan M."/>
            <person name="Daum C."/>
            <person name="Ng V."/>
            <person name="Clum A."/>
            <person name="Steindorff A."/>
            <person name="Ohm R.A."/>
            <person name="Martin F."/>
            <person name="Silar P."/>
            <person name="Natvig D.O."/>
            <person name="Lalanne C."/>
            <person name="Gautier V."/>
            <person name="Ament-Velasquez S.L."/>
            <person name="Kruys A."/>
            <person name="Hutchinson M.I."/>
            <person name="Powell A.J."/>
            <person name="Barry K."/>
            <person name="Miller A.N."/>
            <person name="Grigoriev I.V."/>
            <person name="Debuchy R."/>
            <person name="Gladieux P."/>
            <person name="Hiltunen Thoren M."/>
            <person name="Johannesson H."/>
        </authorList>
    </citation>
    <scope>NUCLEOTIDE SEQUENCE [LARGE SCALE GENOMIC DNA]</scope>
    <source>
        <strain evidence="7">CBS 284.82</strain>
    </source>
</reference>
<keyword evidence="2" id="KW-0456">Lyase</keyword>
<dbReference type="GO" id="GO:0003839">
    <property type="term" value="F:gamma-glutamylcyclotransferase activity"/>
    <property type="evidence" value="ECO:0007669"/>
    <property type="project" value="UniProtKB-EC"/>
</dbReference>
<dbReference type="Proteomes" id="UP001303115">
    <property type="component" value="Unassembled WGS sequence"/>
</dbReference>
<dbReference type="Pfam" id="PF06094">
    <property type="entry name" value="GGACT"/>
    <property type="match status" value="1"/>
</dbReference>
<evidence type="ECO:0000256" key="1">
    <source>
        <dbReference type="ARBA" id="ARBA00012346"/>
    </source>
</evidence>
<evidence type="ECO:0000313" key="6">
    <source>
        <dbReference type="EMBL" id="KAK4043962.1"/>
    </source>
</evidence>
<dbReference type="PANTHER" id="PTHR12935:SF0">
    <property type="entry name" value="GAMMA-GLUTAMYLCYCLOTRANSFERASE"/>
    <property type="match status" value="1"/>
</dbReference>
<dbReference type="InterPro" id="IPR017939">
    <property type="entry name" value="G-Glutamylcylcotransferase"/>
</dbReference>
<dbReference type="InterPro" id="IPR036568">
    <property type="entry name" value="GGCT-like_sf"/>
</dbReference>
<keyword evidence="7" id="KW-1185">Reference proteome</keyword>
<gene>
    <name evidence="6" type="ORF">C8A01DRAFT_43128</name>
</gene>
<dbReference type="InterPro" id="IPR013024">
    <property type="entry name" value="GGCT-like"/>
</dbReference>
<evidence type="ECO:0000313" key="7">
    <source>
        <dbReference type="Proteomes" id="UP001303115"/>
    </source>
</evidence>